<protein>
    <recommendedName>
        <fullName evidence="6">GRF-type domain-containing protein</fullName>
    </recommendedName>
</protein>
<evidence type="ECO:0000256" key="2">
    <source>
        <dbReference type="ARBA" id="ARBA00022771"/>
    </source>
</evidence>
<keyword evidence="3" id="KW-0862">Zinc</keyword>
<keyword evidence="5" id="KW-0472">Membrane</keyword>
<keyword evidence="2" id="KW-0863">Zinc-finger</keyword>
<sequence length="181" mass="20219">MTPSKRSSSFSNRHGGRLGSGHNCSSIGDGDISSLSKVEIPKGQHPKYLCGLYAIISTLRTHENSDRLFFGCPLYKEKLSHCKFFAWVDKIFDIKLKNDDSVKNVSMGGGEIVANISPMYDTNDADLEHKLMELQNRIDLLEMQKNVIPKAEDKSKCTNVVLVIMFFIVLVLILLVTIAIL</sequence>
<comment type="caution">
    <text evidence="7">The sequence shown here is derived from an EMBL/GenBank/DDBJ whole genome shotgun (WGS) entry which is preliminary data.</text>
</comment>
<reference evidence="7 8" key="1">
    <citation type="submission" date="2019-01" db="EMBL/GenBank/DDBJ databases">
        <title>Sequencing of cultivated peanut Arachis hypogaea provides insights into genome evolution and oil improvement.</title>
        <authorList>
            <person name="Chen X."/>
        </authorList>
    </citation>
    <scope>NUCLEOTIDE SEQUENCE [LARGE SCALE GENOMIC DNA]</scope>
    <source>
        <strain evidence="8">cv. Fuhuasheng</strain>
        <tissue evidence="7">Leaves</tissue>
    </source>
</reference>
<evidence type="ECO:0000313" key="7">
    <source>
        <dbReference type="EMBL" id="RYR08391.1"/>
    </source>
</evidence>
<keyword evidence="8" id="KW-1185">Reference proteome</keyword>
<feature type="transmembrane region" description="Helical" evidence="5">
    <location>
        <begin position="160"/>
        <end position="180"/>
    </location>
</feature>
<dbReference type="Pfam" id="PF06839">
    <property type="entry name" value="Zn_ribbon_GRF"/>
    <property type="match status" value="1"/>
</dbReference>
<dbReference type="InterPro" id="IPR010666">
    <property type="entry name" value="Znf_GRF"/>
</dbReference>
<organism evidence="7 8">
    <name type="scientific">Arachis hypogaea</name>
    <name type="common">Peanut</name>
    <dbReference type="NCBI Taxonomy" id="3818"/>
    <lineage>
        <taxon>Eukaryota</taxon>
        <taxon>Viridiplantae</taxon>
        <taxon>Streptophyta</taxon>
        <taxon>Embryophyta</taxon>
        <taxon>Tracheophyta</taxon>
        <taxon>Spermatophyta</taxon>
        <taxon>Magnoliopsida</taxon>
        <taxon>eudicotyledons</taxon>
        <taxon>Gunneridae</taxon>
        <taxon>Pentapetalae</taxon>
        <taxon>rosids</taxon>
        <taxon>fabids</taxon>
        <taxon>Fabales</taxon>
        <taxon>Fabaceae</taxon>
        <taxon>Papilionoideae</taxon>
        <taxon>50 kb inversion clade</taxon>
        <taxon>dalbergioids sensu lato</taxon>
        <taxon>Dalbergieae</taxon>
        <taxon>Pterocarpus clade</taxon>
        <taxon>Arachis</taxon>
    </lineage>
</organism>
<evidence type="ECO:0000256" key="4">
    <source>
        <dbReference type="SAM" id="MobiDB-lite"/>
    </source>
</evidence>
<name>A0A444Z2H8_ARAHY</name>
<dbReference type="AlphaFoldDB" id="A0A444Z2H8"/>
<accession>A0A444Z2H8</accession>
<feature type="region of interest" description="Disordered" evidence="4">
    <location>
        <begin position="1"/>
        <end position="25"/>
    </location>
</feature>
<evidence type="ECO:0000313" key="8">
    <source>
        <dbReference type="Proteomes" id="UP000289738"/>
    </source>
</evidence>
<evidence type="ECO:0000259" key="6">
    <source>
        <dbReference type="Pfam" id="PF06839"/>
    </source>
</evidence>
<keyword evidence="5" id="KW-0812">Transmembrane</keyword>
<dbReference type="Proteomes" id="UP000289738">
    <property type="component" value="Chromosome B05"/>
</dbReference>
<keyword evidence="5" id="KW-1133">Transmembrane helix</keyword>
<keyword evidence="1" id="KW-0479">Metal-binding</keyword>
<evidence type="ECO:0000256" key="1">
    <source>
        <dbReference type="ARBA" id="ARBA00022723"/>
    </source>
</evidence>
<gene>
    <name evidence="7" type="ORF">Ahy_B05g076062</name>
</gene>
<feature type="domain" description="GRF-type" evidence="6">
    <location>
        <begin position="50"/>
        <end position="90"/>
    </location>
</feature>
<dbReference type="EMBL" id="SDMP01000015">
    <property type="protein sequence ID" value="RYR08391.1"/>
    <property type="molecule type" value="Genomic_DNA"/>
</dbReference>
<evidence type="ECO:0000256" key="3">
    <source>
        <dbReference type="ARBA" id="ARBA00022833"/>
    </source>
</evidence>
<evidence type="ECO:0000256" key="5">
    <source>
        <dbReference type="SAM" id="Phobius"/>
    </source>
</evidence>
<proteinExistence type="predicted"/>
<feature type="compositionally biased region" description="Polar residues" evidence="4">
    <location>
        <begin position="1"/>
        <end position="12"/>
    </location>
</feature>
<dbReference type="GO" id="GO:0008270">
    <property type="term" value="F:zinc ion binding"/>
    <property type="evidence" value="ECO:0007669"/>
    <property type="project" value="UniProtKB-KW"/>
</dbReference>